<accession>A0A5B6VG91</accession>
<sequence>MSFEAEVKFIWESTSEMSDNNLAELIDTKLQLNFEIDKDETYWEQRARVNWLKLEDRNTAVFHNHATQRRQKNCIRKLQNTNGEETENLHEMVEIARNYFRELFEEKKMGNYENILTGTEQCITEEDNRCLTEQYTKEEIWEALQSIGATKAPGEDGFPALFYKKYWHIVGEEASSFCLQHLNGGMETIANHFRGVLEKCIDDAQSAFVPRRLILDNVLLAYETLHTLKRKKLGKKGWMAVKLDMSKAYDRVEWSCIHEIIRKMGFDPNWINSIMKCISTVSYSVILNGQVGDIFHPSIGLRQGDPLIPFLFLICGEGLSSLMRKATEEGHLKGVKVSRRGPQISHLLFADDCILFGEANERGAVFFSSNTREEEKNLVTRILGVRSSNDPERYLGLPNMVGRRKKEAFQNLKDRFKQRIDNWSIRHLSQGGKEVFIKKGHGKRGIYWCAWKELCIAKEHGGLGFQSLDQFNVSLLAKQGRRLINYPNSLLAQVLKAKYFPNLDFIHARLGNLPSLTWKSVRAVKGLLQDGLGWRIGKGDQVSVWNDRWIPGIDSIRSNDNINSAEIELVSSLIDSTTRKWKAELIEHTFRENIAKKILQLPLAEEAHEDFQICPGENSGEFTTYGTGSPGFLPWETAINVDSFVVLFGCYGAPEIN</sequence>
<dbReference type="PANTHER" id="PTHR46890:SF48">
    <property type="entry name" value="RNA-DIRECTED DNA POLYMERASE"/>
    <property type="match status" value="1"/>
</dbReference>
<reference evidence="2" key="1">
    <citation type="submission" date="2019-08" db="EMBL/GenBank/DDBJ databases">
        <authorList>
            <person name="Liu F."/>
        </authorList>
    </citation>
    <scope>NUCLEOTIDE SEQUENCE [LARGE SCALE GENOMIC DNA]</scope>
    <source>
        <strain evidence="2">PA1801</strain>
        <tissue evidence="2">Leaf</tissue>
    </source>
</reference>
<name>A0A5B6VG91_9ROSI</name>
<keyword evidence="2" id="KW-0548">Nucleotidyltransferase</keyword>
<dbReference type="InterPro" id="IPR000477">
    <property type="entry name" value="RT_dom"/>
</dbReference>
<dbReference type="GO" id="GO:0003964">
    <property type="term" value="F:RNA-directed DNA polymerase activity"/>
    <property type="evidence" value="ECO:0007669"/>
    <property type="project" value="UniProtKB-KW"/>
</dbReference>
<dbReference type="PANTHER" id="PTHR46890">
    <property type="entry name" value="NON-LTR RETROLELEMENT REVERSE TRANSCRIPTASE-LIKE PROTEIN-RELATED"/>
    <property type="match status" value="1"/>
</dbReference>
<dbReference type="CDD" id="cd01650">
    <property type="entry name" value="RT_nLTR_like"/>
    <property type="match status" value="1"/>
</dbReference>
<protein>
    <submittedName>
        <fullName evidence="2">Reverse transcriptase</fullName>
    </submittedName>
</protein>
<dbReference type="AlphaFoldDB" id="A0A5B6VG91"/>
<dbReference type="OrthoDB" id="1932527at2759"/>
<gene>
    <name evidence="2" type="ORF">EPI10_003066</name>
</gene>
<evidence type="ECO:0000313" key="3">
    <source>
        <dbReference type="Proteomes" id="UP000325315"/>
    </source>
</evidence>
<keyword evidence="3" id="KW-1185">Reference proteome</keyword>
<dbReference type="InterPro" id="IPR052343">
    <property type="entry name" value="Retrotransposon-Effector_Assoc"/>
</dbReference>
<organism evidence="2 3">
    <name type="scientific">Gossypium australe</name>
    <dbReference type="NCBI Taxonomy" id="47621"/>
    <lineage>
        <taxon>Eukaryota</taxon>
        <taxon>Viridiplantae</taxon>
        <taxon>Streptophyta</taxon>
        <taxon>Embryophyta</taxon>
        <taxon>Tracheophyta</taxon>
        <taxon>Spermatophyta</taxon>
        <taxon>Magnoliopsida</taxon>
        <taxon>eudicotyledons</taxon>
        <taxon>Gunneridae</taxon>
        <taxon>Pentapetalae</taxon>
        <taxon>rosids</taxon>
        <taxon>malvids</taxon>
        <taxon>Malvales</taxon>
        <taxon>Malvaceae</taxon>
        <taxon>Malvoideae</taxon>
        <taxon>Gossypium</taxon>
    </lineage>
</organism>
<dbReference type="Pfam" id="PF00078">
    <property type="entry name" value="RVT_1"/>
    <property type="match status" value="1"/>
</dbReference>
<dbReference type="InterPro" id="IPR043502">
    <property type="entry name" value="DNA/RNA_pol_sf"/>
</dbReference>
<dbReference type="Proteomes" id="UP000325315">
    <property type="component" value="Unassembled WGS sequence"/>
</dbReference>
<evidence type="ECO:0000259" key="1">
    <source>
        <dbReference type="Pfam" id="PF00078"/>
    </source>
</evidence>
<feature type="domain" description="Reverse transcriptase" evidence="1">
    <location>
        <begin position="196"/>
        <end position="362"/>
    </location>
</feature>
<proteinExistence type="predicted"/>
<evidence type="ECO:0000313" key="2">
    <source>
        <dbReference type="EMBL" id="KAA3468114.1"/>
    </source>
</evidence>
<keyword evidence="2" id="KW-0695">RNA-directed DNA polymerase</keyword>
<dbReference type="EMBL" id="SMMG02000007">
    <property type="protein sequence ID" value="KAA3468114.1"/>
    <property type="molecule type" value="Genomic_DNA"/>
</dbReference>
<keyword evidence="2" id="KW-0808">Transferase</keyword>
<comment type="caution">
    <text evidence="2">The sequence shown here is derived from an EMBL/GenBank/DDBJ whole genome shotgun (WGS) entry which is preliminary data.</text>
</comment>
<dbReference type="SUPFAM" id="SSF56672">
    <property type="entry name" value="DNA/RNA polymerases"/>
    <property type="match status" value="1"/>
</dbReference>